<keyword evidence="2" id="KW-0732">Signal</keyword>
<evidence type="ECO:0000256" key="2">
    <source>
        <dbReference type="SAM" id="SignalP"/>
    </source>
</evidence>
<comment type="caution">
    <text evidence="3">The sequence shown here is derived from an EMBL/GenBank/DDBJ whole genome shotgun (WGS) entry which is preliminary data.</text>
</comment>
<organism evidence="3 7">
    <name type="scientific">Rotaria magnacalcarata</name>
    <dbReference type="NCBI Taxonomy" id="392030"/>
    <lineage>
        <taxon>Eukaryota</taxon>
        <taxon>Metazoa</taxon>
        <taxon>Spiralia</taxon>
        <taxon>Gnathifera</taxon>
        <taxon>Rotifera</taxon>
        <taxon>Eurotatoria</taxon>
        <taxon>Bdelloidea</taxon>
        <taxon>Philodinida</taxon>
        <taxon>Philodinidae</taxon>
        <taxon>Rotaria</taxon>
    </lineage>
</organism>
<keyword evidence="1" id="KW-1015">Disulfide bond</keyword>
<accession>A0A815LDZ0</accession>
<reference evidence="3" key="1">
    <citation type="submission" date="2021-02" db="EMBL/GenBank/DDBJ databases">
        <authorList>
            <person name="Nowell W R."/>
        </authorList>
    </citation>
    <scope>NUCLEOTIDE SEQUENCE</scope>
</reference>
<protein>
    <submittedName>
        <fullName evidence="3">Uncharacterized protein</fullName>
    </submittedName>
</protein>
<dbReference type="EMBL" id="CAJNOW010004075">
    <property type="protein sequence ID" value="CAF1404825.1"/>
    <property type="molecule type" value="Genomic_DNA"/>
</dbReference>
<evidence type="ECO:0000313" key="7">
    <source>
        <dbReference type="Proteomes" id="UP000663834"/>
    </source>
</evidence>
<name>A0A815LDZ0_9BILA</name>
<proteinExistence type="predicted"/>
<dbReference type="EMBL" id="CAJNRG010007457">
    <property type="protein sequence ID" value="CAF2095198.1"/>
    <property type="molecule type" value="Genomic_DNA"/>
</dbReference>
<dbReference type="AlphaFoldDB" id="A0A815LDZ0"/>
<dbReference type="Proteomes" id="UP000681720">
    <property type="component" value="Unassembled WGS sequence"/>
</dbReference>
<evidence type="ECO:0000256" key="1">
    <source>
        <dbReference type="ARBA" id="ARBA00023157"/>
    </source>
</evidence>
<feature type="chain" id="PRO_5036228201" evidence="2">
    <location>
        <begin position="20"/>
        <end position="357"/>
    </location>
</feature>
<evidence type="ECO:0000313" key="3">
    <source>
        <dbReference type="EMBL" id="CAF1404825.1"/>
    </source>
</evidence>
<evidence type="ECO:0000313" key="4">
    <source>
        <dbReference type="EMBL" id="CAF2095198.1"/>
    </source>
</evidence>
<dbReference type="EMBL" id="CAJOBJ010131044">
    <property type="protein sequence ID" value="CAF4721448.1"/>
    <property type="molecule type" value="Genomic_DNA"/>
</dbReference>
<dbReference type="EMBL" id="CAJOBF010003663">
    <property type="protein sequence ID" value="CAF4102756.1"/>
    <property type="molecule type" value="Genomic_DNA"/>
</dbReference>
<gene>
    <name evidence="6" type="ORF">GIL414_LOCUS43869</name>
    <name evidence="3" type="ORF">KQP761_LOCUS9893</name>
    <name evidence="5" type="ORF">UXM345_LOCUS22339</name>
    <name evidence="4" type="ORF">XDN619_LOCUS17549</name>
</gene>
<dbReference type="Proteomes" id="UP000663842">
    <property type="component" value="Unassembled WGS sequence"/>
</dbReference>
<dbReference type="OrthoDB" id="10035971at2759"/>
<sequence length="357" mass="40935">MVGFLQVVCFLCAFVELESILYDTDSFLFDCLHYLPSNSQIPNKIKYCIRSANDQNLAITDILNVPHPNFTFDELYRLNVTSHEVLLWSSSIDLAERYQDYIDQPMKSNRVNELLFNCTSPWFGSYCQYSFEIDSNYSEAKLSVLPKVYIVNAIIHSTCYVLLKCDRGAGPMCLDWREICDGHIDCLNDGVDESQCFELEINECSENEYRCHNGLCIPKTFLKDEYNEAECLDKSVLLYSVPCPDTYLGLNMFICEEYACRSDEGRFLYGDGECVEDFGECQNGRHLLLIESLSVQGNLSDNCWLAMVCLSKIVDHVNEISCKQFLNLSRILSNLENCKYPIPFPTTPVLLGHVRFL</sequence>
<dbReference type="Proteomes" id="UP000663887">
    <property type="component" value="Unassembled WGS sequence"/>
</dbReference>
<evidence type="ECO:0000313" key="6">
    <source>
        <dbReference type="EMBL" id="CAF4721448.1"/>
    </source>
</evidence>
<evidence type="ECO:0000313" key="5">
    <source>
        <dbReference type="EMBL" id="CAF4102756.1"/>
    </source>
</evidence>
<dbReference type="Gene3D" id="4.10.400.10">
    <property type="entry name" value="Low-density Lipoprotein Receptor"/>
    <property type="match status" value="1"/>
</dbReference>
<dbReference type="InterPro" id="IPR036055">
    <property type="entry name" value="LDL_receptor-like_sf"/>
</dbReference>
<dbReference type="Proteomes" id="UP000663834">
    <property type="component" value="Unassembled WGS sequence"/>
</dbReference>
<feature type="signal peptide" evidence="2">
    <location>
        <begin position="1"/>
        <end position="19"/>
    </location>
</feature>